<dbReference type="AlphaFoldDB" id="A0A1X1GVF4"/>
<dbReference type="Gene3D" id="3.90.220.20">
    <property type="entry name" value="DNA methylase specificity domains"/>
    <property type="match status" value="2"/>
</dbReference>
<gene>
    <name evidence="5" type="ORF">B7722_06215</name>
</gene>
<proteinExistence type="inferred from homology"/>
<evidence type="ECO:0000256" key="2">
    <source>
        <dbReference type="ARBA" id="ARBA00022747"/>
    </source>
</evidence>
<dbReference type="PANTHER" id="PTHR30408:SF12">
    <property type="entry name" value="TYPE I RESTRICTION ENZYME MJAVIII SPECIFICITY SUBUNIT"/>
    <property type="match status" value="1"/>
</dbReference>
<dbReference type="EMBL" id="NCUJ01000018">
    <property type="protein sequence ID" value="ORO50871.1"/>
    <property type="molecule type" value="Genomic_DNA"/>
</dbReference>
<dbReference type="InterPro" id="IPR000055">
    <property type="entry name" value="Restrct_endonuc_typeI_TRD"/>
</dbReference>
<protein>
    <submittedName>
        <fullName evidence="5">Restriction endonuclease subunit S</fullName>
    </submittedName>
</protein>
<evidence type="ECO:0000256" key="3">
    <source>
        <dbReference type="ARBA" id="ARBA00023125"/>
    </source>
</evidence>
<keyword evidence="3" id="KW-0238">DNA-binding</keyword>
<comment type="caution">
    <text evidence="5">The sequence shown here is derived from an EMBL/GenBank/DDBJ whole genome shotgun (WGS) entry which is preliminary data.</text>
</comment>
<keyword evidence="5" id="KW-0378">Hydrolase</keyword>
<dbReference type="GO" id="GO:0009307">
    <property type="term" value="P:DNA restriction-modification system"/>
    <property type="evidence" value="ECO:0007669"/>
    <property type="project" value="UniProtKB-KW"/>
</dbReference>
<dbReference type="PANTHER" id="PTHR30408">
    <property type="entry name" value="TYPE-1 RESTRICTION ENZYME ECOKI SPECIFICITY PROTEIN"/>
    <property type="match status" value="1"/>
</dbReference>
<evidence type="ECO:0000313" key="6">
    <source>
        <dbReference type="Proteomes" id="UP000193768"/>
    </source>
</evidence>
<keyword evidence="5" id="KW-0540">Nuclease</keyword>
<dbReference type="CDD" id="cd17257">
    <property type="entry name" value="RMtype1_S_EcoBI-TRD1-CR1_like"/>
    <property type="match status" value="1"/>
</dbReference>
<dbReference type="InterPro" id="IPR044946">
    <property type="entry name" value="Restrct_endonuc_typeI_TRD_sf"/>
</dbReference>
<dbReference type="GO" id="GO:0003677">
    <property type="term" value="F:DNA binding"/>
    <property type="evidence" value="ECO:0007669"/>
    <property type="project" value="UniProtKB-KW"/>
</dbReference>
<keyword evidence="2" id="KW-0680">Restriction system</keyword>
<name>A0A1X1GVF4_STROR</name>
<keyword evidence="5" id="KW-0255">Endonuclease</keyword>
<sequence>MKKVKLGEVCDILSGYAFKSSQFNDKKIGLPLIRIRDVERGFSDTYFEGAYPEEYLIKNGDLLITMDGSFILKKWEGDLALLNQRVCKIKIMNKSVDEGYISWLIPKFLKEIEDKTPFVTVKHLSVAKIKDISFFLPDIQEQKIISKKLDTIRQIYNFRKKQSEKYNELVKSRFNEMFILNDFSLKRLGELVEEVRYGTSLPATLNGKYGYLRMNNITEDGKLNIQNLKYIDIPEKDLEKYVVRKGDVLFNRTNSIELVGKTCIYELNFDMVIAGYIIRIRTNNNILNSRYLSEFLNFPSTKKFLRNSAKGAVNQANINAKELQDISVPLPPLSLQNEFAEFVAQVDKSQLAIQKSLEELETLKKSLMQEYFG</sequence>
<comment type="similarity">
    <text evidence="1">Belongs to the type-I restriction system S methylase family.</text>
</comment>
<accession>A0A1X1GVF4</accession>
<dbReference type="InterPro" id="IPR052021">
    <property type="entry name" value="Type-I_RS_S_subunit"/>
</dbReference>
<evidence type="ECO:0000259" key="4">
    <source>
        <dbReference type="Pfam" id="PF01420"/>
    </source>
</evidence>
<dbReference type="RefSeq" id="WP_084943398.1">
    <property type="nucleotide sequence ID" value="NZ_NCUJ01000018.1"/>
</dbReference>
<feature type="domain" description="Type I restriction modification DNA specificity" evidence="4">
    <location>
        <begin position="185"/>
        <end position="360"/>
    </location>
</feature>
<evidence type="ECO:0000313" key="5">
    <source>
        <dbReference type="EMBL" id="ORO50871.1"/>
    </source>
</evidence>
<feature type="domain" description="Type I restriction modification DNA specificity" evidence="4">
    <location>
        <begin position="2"/>
        <end position="156"/>
    </location>
</feature>
<dbReference type="Proteomes" id="UP000193768">
    <property type="component" value="Unassembled WGS sequence"/>
</dbReference>
<dbReference type="CDD" id="cd17524">
    <property type="entry name" value="RMtype1_S_EcoUTORF5051P-TRD2-CR2_like"/>
    <property type="match status" value="1"/>
</dbReference>
<dbReference type="Pfam" id="PF01420">
    <property type="entry name" value="Methylase_S"/>
    <property type="match status" value="2"/>
</dbReference>
<dbReference type="SUPFAM" id="SSF116734">
    <property type="entry name" value="DNA methylase specificity domain"/>
    <property type="match status" value="2"/>
</dbReference>
<reference evidence="5 6" key="1">
    <citation type="journal article" date="2016" name="Eur. J. Clin. Microbiol. Infect. Dis.">
        <title>Whole genome sequencing as a tool for phylogenetic analysis of clinical strains of Mitis group streptococci.</title>
        <authorList>
            <person name="Rasmussen L.H."/>
            <person name="Dargis R."/>
            <person name="Hojholt K."/>
            <person name="Christensen J.J."/>
            <person name="Skovgaard O."/>
            <person name="Justesen U.S."/>
            <person name="Rosenvinge F.S."/>
            <person name="Moser C."/>
            <person name="Lukjancenko O."/>
            <person name="Rasmussen S."/>
            <person name="Nielsen X.C."/>
        </authorList>
    </citation>
    <scope>NUCLEOTIDE SEQUENCE [LARGE SCALE GENOMIC DNA]</scope>
    <source>
        <strain evidence="5 6">RH_8610_08</strain>
    </source>
</reference>
<evidence type="ECO:0000256" key="1">
    <source>
        <dbReference type="ARBA" id="ARBA00010923"/>
    </source>
</evidence>
<organism evidence="5 6">
    <name type="scientific">Streptococcus oralis subsp. oralis</name>
    <dbReference type="NCBI Taxonomy" id="1891914"/>
    <lineage>
        <taxon>Bacteria</taxon>
        <taxon>Bacillati</taxon>
        <taxon>Bacillota</taxon>
        <taxon>Bacilli</taxon>
        <taxon>Lactobacillales</taxon>
        <taxon>Streptococcaceae</taxon>
        <taxon>Streptococcus</taxon>
    </lineage>
</organism>
<dbReference type="GO" id="GO:0004519">
    <property type="term" value="F:endonuclease activity"/>
    <property type="evidence" value="ECO:0007669"/>
    <property type="project" value="UniProtKB-KW"/>
</dbReference>